<gene>
    <name evidence="4" type="ORF">CBM2634_U120019</name>
</gene>
<keyword evidence="1" id="KW-0233">DNA recombination</keyword>
<evidence type="ECO:0000256" key="2">
    <source>
        <dbReference type="SAM" id="MobiDB-lite"/>
    </source>
</evidence>
<evidence type="ECO:0000259" key="3">
    <source>
        <dbReference type="PROSITE" id="PS51898"/>
    </source>
</evidence>
<dbReference type="InterPro" id="IPR011010">
    <property type="entry name" value="DNA_brk_join_enz"/>
</dbReference>
<dbReference type="Proteomes" id="UP000256805">
    <property type="component" value="Unassembled WGS sequence"/>
</dbReference>
<dbReference type="InterPro" id="IPR013762">
    <property type="entry name" value="Integrase-like_cat_sf"/>
</dbReference>
<dbReference type="GO" id="GO:0003677">
    <property type="term" value="F:DNA binding"/>
    <property type="evidence" value="ECO:0007669"/>
    <property type="project" value="InterPro"/>
</dbReference>
<sequence length="197" mass="22268">MRFLESIRSVKHRAIDRYVMLSPRLLEILRSYWQVGRPQHWLFPGSVPGQHITPEIVRFACRDARSRARINKPVTPHSLRHAFATHLLESPNGRDFPFVGCDAASTAHHGTSVPTGAFRCNLWTGKSLTFDFPYMECRNFLGFPLGTPYSKGRRSAQARIADPGLRRQGSKPDGRDLTRSAGRSPRARRRYAGTALV</sequence>
<dbReference type="RefSeq" id="WP_258874796.1">
    <property type="nucleotide sequence ID" value="NZ_OVTA01000075.1"/>
</dbReference>
<evidence type="ECO:0000256" key="1">
    <source>
        <dbReference type="ARBA" id="ARBA00023172"/>
    </source>
</evidence>
<dbReference type="Pfam" id="PF00589">
    <property type="entry name" value="Phage_integrase"/>
    <property type="match status" value="1"/>
</dbReference>
<evidence type="ECO:0000313" key="4">
    <source>
        <dbReference type="EMBL" id="SPS02506.1"/>
    </source>
</evidence>
<reference evidence="4 5" key="1">
    <citation type="submission" date="2018-01" db="EMBL/GenBank/DDBJ databases">
        <authorList>
            <person name="Gaut B.S."/>
            <person name="Morton B.R."/>
            <person name="Clegg M.T."/>
            <person name="Duvall M.R."/>
        </authorList>
    </citation>
    <scope>NUCLEOTIDE SEQUENCE [LARGE SCALE GENOMIC DNA]</scope>
    <source>
        <strain evidence="4">Cupriavidus taiwanensis cmp 52</strain>
    </source>
</reference>
<dbReference type="AlphaFoldDB" id="A0A375JFX0"/>
<dbReference type="Gene3D" id="1.10.443.10">
    <property type="entry name" value="Intergrase catalytic core"/>
    <property type="match status" value="1"/>
</dbReference>
<organism evidence="4 5">
    <name type="scientific">Cupriavidus taiwanensis</name>
    <dbReference type="NCBI Taxonomy" id="164546"/>
    <lineage>
        <taxon>Bacteria</taxon>
        <taxon>Pseudomonadati</taxon>
        <taxon>Pseudomonadota</taxon>
        <taxon>Betaproteobacteria</taxon>
        <taxon>Burkholderiales</taxon>
        <taxon>Burkholderiaceae</taxon>
        <taxon>Cupriavidus</taxon>
    </lineage>
</organism>
<dbReference type="GO" id="GO:0006310">
    <property type="term" value="P:DNA recombination"/>
    <property type="evidence" value="ECO:0007669"/>
    <property type="project" value="UniProtKB-KW"/>
</dbReference>
<feature type="domain" description="Tyr recombinase" evidence="3">
    <location>
        <begin position="1"/>
        <end position="133"/>
    </location>
</feature>
<protein>
    <recommendedName>
        <fullName evidence="3">Tyr recombinase domain-containing protein</fullName>
    </recommendedName>
</protein>
<evidence type="ECO:0000313" key="5">
    <source>
        <dbReference type="Proteomes" id="UP000256805"/>
    </source>
</evidence>
<accession>A0A375JFX0</accession>
<proteinExistence type="predicted"/>
<dbReference type="SUPFAM" id="SSF56349">
    <property type="entry name" value="DNA breaking-rejoining enzymes"/>
    <property type="match status" value="1"/>
</dbReference>
<feature type="region of interest" description="Disordered" evidence="2">
    <location>
        <begin position="154"/>
        <end position="197"/>
    </location>
</feature>
<dbReference type="PROSITE" id="PS51898">
    <property type="entry name" value="TYR_RECOMBINASE"/>
    <property type="match status" value="1"/>
</dbReference>
<dbReference type="EMBL" id="OVTA01000075">
    <property type="protein sequence ID" value="SPS02506.1"/>
    <property type="molecule type" value="Genomic_DNA"/>
</dbReference>
<name>A0A375JFX0_9BURK</name>
<dbReference type="GO" id="GO:0015074">
    <property type="term" value="P:DNA integration"/>
    <property type="evidence" value="ECO:0007669"/>
    <property type="project" value="InterPro"/>
</dbReference>
<dbReference type="InterPro" id="IPR002104">
    <property type="entry name" value="Integrase_catalytic"/>
</dbReference>